<dbReference type="AlphaFoldDB" id="A0A2K9PT80"/>
<sequence length="100" mass="11930">MIYMTQLIFVKEGKEAIFHEFEDHAIPLMEKYNGRIIYRIRPDETSFVSGEKELPYEIHFISFDSENDLTNFMNDDRRLKFIHLKNESIQSTLLVKGEKV</sequence>
<dbReference type="InterPro" id="IPR011008">
    <property type="entry name" value="Dimeric_a/b-barrel"/>
</dbReference>
<keyword evidence="2" id="KW-1185">Reference proteome</keyword>
<dbReference type="EMBL" id="CP025791">
    <property type="protein sequence ID" value="AUP80018.1"/>
    <property type="molecule type" value="Genomic_DNA"/>
</dbReference>
<dbReference type="SUPFAM" id="SSF54909">
    <property type="entry name" value="Dimeric alpha+beta barrel"/>
    <property type="match status" value="1"/>
</dbReference>
<dbReference type="Proteomes" id="UP000235826">
    <property type="component" value="Chromosome"/>
</dbReference>
<accession>A0A2K9PT80</accession>
<dbReference type="Gene3D" id="3.30.70.100">
    <property type="match status" value="1"/>
</dbReference>
<evidence type="ECO:0000313" key="1">
    <source>
        <dbReference type="EMBL" id="AUP80018.1"/>
    </source>
</evidence>
<evidence type="ECO:0000313" key="2">
    <source>
        <dbReference type="Proteomes" id="UP000235826"/>
    </source>
</evidence>
<dbReference type="KEGG" id="fek:C1H87_15430"/>
<organism evidence="1 2">
    <name type="scientific">Flavivirga eckloniae</name>
    <dbReference type="NCBI Taxonomy" id="1803846"/>
    <lineage>
        <taxon>Bacteria</taxon>
        <taxon>Pseudomonadati</taxon>
        <taxon>Bacteroidota</taxon>
        <taxon>Flavobacteriia</taxon>
        <taxon>Flavobacteriales</taxon>
        <taxon>Flavobacteriaceae</taxon>
        <taxon>Flavivirga</taxon>
    </lineage>
</organism>
<dbReference type="OrthoDB" id="675824at2"/>
<protein>
    <submittedName>
        <fullName evidence="1">DUF1330 domain-containing protein</fullName>
    </submittedName>
</protein>
<gene>
    <name evidence="1" type="ORF">C1H87_15430</name>
</gene>
<name>A0A2K9PT80_9FLAO</name>
<proteinExistence type="predicted"/>
<reference evidence="1 2" key="1">
    <citation type="submission" date="2018-01" db="EMBL/GenBank/DDBJ databases">
        <title>Complete genome sequence of Flavivirga eckloniae ECD14 isolated from seaweed Ecklonia cava.</title>
        <authorList>
            <person name="Lee J.H."/>
            <person name="Baik K.S."/>
            <person name="Seong C.N."/>
        </authorList>
    </citation>
    <scope>NUCLEOTIDE SEQUENCE [LARGE SCALE GENOMIC DNA]</scope>
    <source>
        <strain evidence="1 2">ECD14</strain>
    </source>
</reference>